<protein>
    <submittedName>
        <fullName evidence="1">Uncharacterized protein</fullName>
    </submittedName>
</protein>
<name>A0A8S5RAR4_9VIRU</name>
<proteinExistence type="predicted"/>
<evidence type="ECO:0000313" key="1">
    <source>
        <dbReference type="EMBL" id="DAE28149.1"/>
    </source>
</evidence>
<organism evidence="1">
    <name type="scientific">virus sp. ctQcs9</name>
    <dbReference type="NCBI Taxonomy" id="2825816"/>
    <lineage>
        <taxon>Viruses</taxon>
    </lineage>
</organism>
<sequence length="129" mass="14756">MEVKNGIIQYKNYNIPVMEIENYVYNNDSLLLDSTMKDLSEIFIFGIPANFKEYLLKKVRLYDASSAVNSFKYNGKEYWLDKLQRGSILNLLNTPVATAADTDSMDIILGDDIYSIKPEKLADLINSLE</sequence>
<reference evidence="1" key="1">
    <citation type="journal article" date="2021" name="Proc. Natl. Acad. Sci. U.S.A.">
        <title>A Catalog of Tens of Thousands of Viruses from Human Metagenomes Reveals Hidden Associations with Chronic Diseases.</title>
        <authorList>
            <person name="Tisza M.J."/>
            <person name="Buck C.B."/>
        </authorList>
    </citation>
    <scope>NUCLEOTIDE SEQUENCE</scope>
    <source>
        <strain evidence="1">CtQcs9</strain>
    </source>
</reference>
<dbReference type="EMBL" id="BK059082">
    <property type="protein sequence ID" value="DAE28149.1"/>
    <property type="molecule type" value="Genomic_DNA"/>
</dbReference>
<accession>A0A8S5RAR4</accession>